<dbReference type="RefSeq" id="WP_139202372.1">
    <property type="nucleotide sequence ID" value="NZ_FNYC01000001.1"/>
</dbReference>
<reference evidence="1 2" key="1">
    <citation type="submission" date="2016-10" db="EMBL/GenBank/DDBJ databases">
        <authorList>
            <person name="de Groot N.N."/>
        </authorList>
    </citation>
    <scope>NUCLEOTIDE SEQUENCE [LARGE SCALE GENOMIC DNA]</scope>
    <source>
        <strain evidence="1 2">DSM 26515</strain>
    </source>
</reference>
<evidence type="ECO:0000313" key="2">
    <source>
        <dbReference type="Proteomes" id="UP000199420"/>
    </source>
</evidence>
<gene>
    <name evidence="1" type="ORF">SAMN04487997_0757</name>
</gene>
<sequence>MFLDAFKTHSLVFQIQYKEAFSLWDRAGEIAAAMKRIWPDLGVQDGTPNQQILSGNGYQINTGLTQSTITLRSEQVLQSQALKSVSEAFEVWRSGLELIELTRISARVVFAKDFPEISDAREFLLGLDLIRWPEQKVFDQPIDSSRNVPELTFRFEDEKSFAFVRIRSERKTIKLNVDPDIMEAPIEKRICRVLVDFDRGNIGSIPLSKLQIPEWFKGYVHVLRRDIDKVLGRPA</sequence>
<keyword evidence="2" id="KW-1185">Reference proteome</keyword>
<protein>
    <recommendedName>
        <fullName evidence="3">TIGR04255 family protein</fullName>
    </recommendedName>
</protein>
<evidence type="ECO:0000313" key="1">
    <source>
        <dbReference type="EMBL" id="SEI45598.1"/>
    </source>
</evidence>
<proteinExistence type="predicted"/>
<organism evidence="1 2">
    <name type="scientific">Frateuria terrea</name>
    <dbReference type="NCBI Taxonomy" id="529704"/>
    <lineage>
        <taxon>Bacteria</taxon>
        <taxon>Pseudomonadati</taxon>
        <taxon>Pseudomonadota</taxon>
        <taxon>Gammaproteobacteria</taxon>
        <taxon>Lysobacterales</taxon>
        <taxon>Rhodanobacteraceae</taxon>
        <taxon>Frateuria</taxon>
    </lineage>
</organism>
<dbReference type="EMBL" id="FNYC01000001">
    <property type="protein sequence ID" value="SEI45598.1"/>
    <property type="molecule type" value="Genomic_DNA"/>
</dbReference>
<accession>A0A1H6QP59</accession>
<dbReference type="AlphaFoldDB" id="A0A1H6QP59"/>
<evidence type="ECO:0008006" key="3">
    <source>
        <dbReference type="Google" id="ProtNLM"/>
    </source>
</evidence>
<name>A0A1H6QP59_9GAMM</name>
<dbReference type="Proteomes" id="UP000199420">
    <property type="component" value="Unassembled WGS sequence"/>
</dbReference>
<dbReference type="STRING" id="529704.SAMN02927913_0672"/>